<dbReference type="PROSITE" id="PS00356">
    <property type="entry name" value="HTH_LACI_1"/>
    <property type="match status" value="1"/>
</dbReference>
<organism evidence="5 6">
    <name type="scientific">Paractinoplanes ovalisporus</name>
    <dbReference type="NCBI Taxonomy" id="2810368"/>
    <lineage>
        <taxon>Bacteria</taxon>
        <taxon>Bacillati</taxon>
        <taxon>Actinomycetota</taxon>
        <taxon>Actinomycetes</taxon>
        <taxon>Micromonosporales</taxon>
        <taxon>Micromonosporaceae</taxon>
        <taxon>Paractinoplanes</taxon>
    </lineage>
</organism>
<dbReference type="InterPro" id="IPR010982">
    <property type="entry name" value="Lambda_DNA-bd_dom_sf"/>
</dbReference>
<dbReference type="CDD" id="cd01392">
    <property type="entry name" value="HTH_LacI"/>
    <property type="match status" value="1"/>
</dbReference>
<dbReference type="GO" id="GO:0003677">
    <property type="term" value="F:DNA binding"/>
    <property type="evidence" value="ECO:0007669"/>
    <property type="project" value="UniProtKB-KW"/>
</dbReference>
<dbReference type="Pfam" id="PF13377">
    <property type="entry name" value="Peripla_BP_3"/>
    <property type="match status" value="1"/>
</dbReference>
<dbReference type="Proteomes" id="UP000632138">
    <property type="component" value="Unassembled WGS sequence"/>
</dbReference>
<dbReference type="SUPFAM" id="SSF47413">
    <property type="entry name" value="lambda repressor-like DNA-binding domains"/>
    <property type="match status" value="1"/>
</dbReference>
<dbReference type="Gene3D" id="1.10.260.40">
    <property type="entry name" value="lambda repressor-like DNA-binding domains"/>
    <property type="match status" value="1"/>
</dbReference>
<evidence type="ECO:0000259" key="4">
    <source>
        <dbReference type="PROSITE" id="PS50932"/>
    </source>
</evidence>
<dbReference type="PROSITE" id="PS50932">
    <property type="entry name" value="HTH_LACI_2"/>
    <property type="match status" value="1"/>
</dbReference>
<dbReference type="PANTHER" id="PTHR30146:SF153">
    <property type="entry name" value="LACTOSE OPERON REPRESSOR"/>
    <property type="match status" value="1"/>
</dbReference>
<evidence type="ECO:0000256" key="1">
    <source>
        <dbReference type="ARBA" id="ARBA00023015"/>
    </source>
</evidence>
<sequence>MAVTVADVARHAGVSTATVSYVLSGKEGHRISAATRELVRTAAAELGYQPNTAARSLRTGRGSAVLLPLPGLRANHVLGQMIDLCTVSLAGHQLSLITDFTPYSETEHAVRAWARLGPAAVVDLVLPRESPMKQALAKSGLNVINPAQTGIAPGLSPADAAAGDARMTQLGYLADRGHQNIVFALAPPAERQLDKVLHDKLHNLADARRATLSTHRLSLTATDVESFVTGWITSPNATAVAAFNDDCALALIAAFQSRGVRVPDDVAVMGVDDIPLAAAFTPGLTTIAADFTELAATLTEFVVKAVETGELSGPLAAPGHRVRRRQSA</sequence>
<dbReference type="InterPro" id="IPR028082">
    <property type="entry name" value="Peripla_BP_I"/>
</dbReference>
<keyword evidence="3" id="KW-0804">Transcription</keyword>
<dbReference type="InterPro" id="IPR046335">
    <property type="entry name" value="LacI/GalR-like_sensor"/>
</dbReference>
<comment type="caution">
    <text evidence="5">The sequence shown here is derived from an EMBL/GenBank/DDBJ whole genome shotgun (WGS) entry which is preliminary data.</text>
</comment>
<dbReference type="Gene3D" id="3.40.50.2300">
    <property type="match status" value="2"/>
</dbReference>
<keyword evidence="1" id="KW-0805">Transcription regulation</keyword>
<proteinExistence type="predicted"/>
<feature type="domain" description="HTH lacI-type" evidence="4">
    <location>
        <begin position="3"/>
        <end position="59"/>
    </location>
</feature>
<dbReference type="RefSeq" id="WP_203384245.1">
    <property type="nucleotide sequence ID" value="NZ_JAENHP010000051.1"/>
</dbReference>
<accession>A0ABS2AVJ4</accession>
<keyword evidence="2 5" id="KW-0238">DNA-binding</keyword>
<dbReference type="InterPro" id="IPR000843">
    <property type="entry name" value="HTH_LacI"/>
</dbReference>
<evidence type="ECO:0000313" key="5">
    <source>
        <dbReference type="EMBL" id="MBM2623894.1"/>
    </source>
</evidence>
<name>A0ABS2AVJ4_9ACTN</name>
<reference evidence="5 6" key="1">
    <citation type="submission" date="2021-01" db="EMBL/GenBank/DDBJ databases">
        <title>Actinoplanes sp. nov. LDG1-06 isolated from lichen.</title>
        <authorList>
            <person name="Saeng-In P."/>
            <person name="Phongsopitanun W."/>
            <person name="Kanchanasin P."/>
            <person name="Yuki M."/>
            <person name="Kudo T."/>
            <person name="Ohkuma M."/>
            <person name="Tanasupawat S."/>
        </authorList>
    </citation>
    <scope>NUCLEOTIDE SEQUENCE [LARGE SCALE GENOMIC DNA]</scope>
    <source>
        <strain evidence="5 6">LDG1-06</strain>
    </source>
</reference>
<gene>
    <name evidence="5" type="ORF">JIG36_51245</name>
</gene>
<dbReference type="SMART" id="SM00354">
    <property type="entry name" value="HTH_LACI"/>
    <property type="match status" value="1"/>
</dbReference>
<evidence type="ECO:0000256" key="2">
    <source>
        <dbReference type="ARBA" id="ARBA00023125"/>
    </source>
</evidence>
<dbReference type="Pfam" id="PF00356">
    <property type="entry name" value="LacI"/>
    <property type="match status" value="1"/>
</dbReference>
<evidence type="ECO:0000313" key="6">
    <source>
        <dbReference type="Proteomes" id="UP000632138"/>
    </source>
</evidence>
<dbReference type="PANTHER" id="PTHR30146">
    <property type="entry name" value="LACI-RELATED TRANSCRIPTIONAL REPRESSOR"/>
    <property type="match status" value="1"/>
</dbReference>
<dbReference type="EMBL" id="JAENHP010000051">
    <property type="protein sequence ID" value="MBM2623894.1"/>
    <property type="molecule type" value="Genomic_DNA"/>
</dbReference>
<keyword evidence="6" id="KW-1185">Reference proteome</keyword>
<evidence type="ECO:0000256" key="3">
    <source>
        <dbReference type="ARBA" id="ARBA00023163"/>
    </source>
</evidence>
<protein>
    <submittedName>
        <fullName evidence="5">LacI family DNA-binding transcriptional regulator</fullName>
    </submittedName>
</protein>
<dbReference type="SUPFAM" id="SSF53822">
    <property type="entry name" value="Periplasmic binding protein-like I"/>
    <property type="match status" value="1"/>
</dbReference>